<keyword evidence="2" id="KW-0472">Membrane</keyword>
<dbReference type="Proteomes" id="UP001183390">
    <property type="component" value="Unassembled WGS sequence"/>
</dbReference>
<feature type="transmembrane region" description="Helical" evidence="2">
    <location>
        <begin position="52"/>
        <end position="73"/>
    </location>
</feature>
<feature type="region of interest" description="Disordered" evidence="1">
    <location>
        <begin position="1"/>
        <end position="21"/>
    </location>
</feature>
<organism evidence="3 4">
    <name type="scientific">Nocardiopsis lambiniae</name>
    <dbReference type="NCBI Taxonomy" id="3075539"/>
    <lineage>
        <taxon>Bacteria</taxon>
        <taxon>Bacillati</taxon>
        <taxon>Actinomycetota</taxon>
        <taxon>Actinomycetes</taxon>
        <taxon>Streptosporangiales</taxon>
        <taxon>Nocardiopsidaceae</taxon>
        <taxon>Nocardiopsis</taxon>
    </lineage>
</organism>
<dbReference type="EMBL" id="JAVREP010000006">
    <property type="protein sequence ID" value="MDT0329177.1"/>
    <property type="molecule type" value="Genomic_DNA"/>
</dbReference>
<evidence type="ECO:0000313" key="4">
    <source>
        <dbReference type="Proteomes" id="UP001183390"/>
    </source>
</evidence>
<keyword evidence="2" id="KW-1133">Transmembrane helix</keyword>
<reference evidence="4" key="1">
    <citation type="submission" date="2023-07" db="EMBL/GenBank/DDBJ databases">
        <title>30 novel species of actinomycetes from the DSMZ collection.</title>
        <authorList>
            <person name="Nouioui I."/>
        </authorList>
    </citation>
    <scope>NUCLEOTIDE SEQUENCE [LARGE SCALE GENOMIC DNA]</scope>
    <source>
        <strain evidence="4">DSM 44743</strain>
    </source>
</reference>
<dbReference type="RefSeq" id="WP_311511822.1">
    <property type="nucleotide sequence ID" value="NZ_JAVREP010000006.1"/>
</dbReference>
<evidence type="ECO:0000313" key="3">
    <source>
        <dbReference type="EMBL" id="MDT0329177.1"/>
    </source>
</evidence>
<comment type="caution">
    <text evidence="3">The sequence shown here is derived from an EMBL/GenBank/DDBJ whole genome shotgun (WGS) entry which is preliminary data.</text>
</comment>
<accession>A0ABU2M930</accession>
<evidence type="ECO:0000256" key="1">
    <source>
        <dbReference type="SAM" id="MobiDB-lite"/>
    </source>
</evidence>
<name>A0ABU2M930_9ACTN</name>
<keyword evidence="2" id="KW-0812">Transmembrane</keyword>
<keyword evidence="4" id="KW-1185">Reference proteome</keyword>
<gene>
    <name evidence="3" type="ORF">RM479_12210</name>
</gene>
<proteinExistence type="predicted"/>
<evidence type="ECO:0000256" key="2">
    <source>
        <dbReference type="SAM" id="Phobius"/>
    </source>
</evidence>
<sequence>MDAAAELESGAEDRGGAAVPATSAVPVQQLSLWPPPRSVQGSARRRRQLTGLLVGTAAVLLIAGGTAAAWVLIGDDTKEAPDTTVPAEAFVGSWAGEMTQVDTDGGHVADWHAEVRIEEGAEQGSTAWTTFTCSGTLRLTAADNDRRVYTYTETADPEERCVDEAELIVWPDGDTGLKAEWSSVTREGTRMTSTGLFVDTGRT</sequence>
<protein>
    <submittedName>
        <fullName evidence="3">Uncharacterized protein</fullName>
    </submittedName>
</protein>